<gene>
    <name evidence="2" type="ORF">NJ959_19825</name>
</gene>
<keyword evidence="1" id="KW-0812">Transmembrane</keyword>
<accession>A0AAE3KP97</accession>
<name>A0AAE3KP97_9CYAN</name>
<dbReference type="RefSeq" id="WP_254013434.1">
    <property type="nucleotide sequence ID" value="NZ_JAMZMM010000228.1"/>
</dbReference>
<protein>
    <submittedName>
        <fullName evidence="2">Uncharacterized protein</fullName>
    </submittedName>
</protein>
<evidence type="ECO:0000256" key="1">
    <source>
        <dbReference type="SAM" id="Phobius"/>
    </source>
</evidence>
<keyword evidence="3" id="KW-1185">Reference proteome</keyword>
<reference evidence="2" key="1">
    <citation type="submission" date="2022-06" db="EMBL/GenBank/DDBJ databases">
        <title>New cyanobacteria of genus Symplocastrum in benthos of Lake Baikal.</title>
        <authorList>
            <person name="Sorokovikova E."/>
            <person name="Tikhonova I."/>
            <person name="Krasnopeev A."/>
            <person name="Evseev P."/>
            <person name="Gladkikh A."/>
            <person name="Belykh O."/>
        </authorList>
    </citation>
    <scope>NUCLEOTIDE SEQUENCE</scope>
    <source>
        <strain evidence="2">BBK-W-15</strain>
    </source>
</reference>
<keyword evidence="1" id="KW-1133">Transmembrane helix</keyword>
<dbReference type="AlphaFoldDB" id="A0AAE3KP97"/>
<dbReference type="EMBL" id="JAMZMM010000228">
    <property type="protein sequence ID" value="MCP2730681.1"/>
    <property type="molecule type" value="Genomic_DNA"/>
</dbReference>
<comment type="caution">
    <text evidence="2">The sequence shown here is derived from an EMBL/GenBank/DDBJ whole genome shotgun (WGS) entry which is preliminary data.</text>
</comment>
<feature type="transmembrane region" description="Helical" evidence="1">
    <location>
        <begin position="21"/>
        <end position="42"/>
    </location>
</feature>
<evidence type="ECO:0000313" key="2">
    <source>
        <dbReference type="EMBL" id="MCP2730681.1"/>
    </source>
</evidence>
<evidence type="ECO:0000313" key="3">
    <source>
        <dbReference type="Proteomes" id="UP001204953"/>
    </source>
</evidence>
<sequence length="46" mass="5267">MTVQPREIQRYMTRDRNASQGLVIIDFISTVIALRTGVFTHLDMDG</sequence>
<dbReference type="Proteomes" id="UP001204953">
    <property type="component" value="Unassembled WGS sequence"/>
</dbReference>
<organism evidence="2 3">
    <name type="scientific">Limnofasciculus baicalensis BBK-W-15</name>
    <dbReference type="NCBI Taxonomy" id="2699891"/>
    <lineage>
        <taxon>Bacteria</taxon>
        <taxon>Bacillati</taxon>
        <taxon>Cyanobacteriota</taxon>
        <taxon>Cyanophyceae</taxon>
        <taxon>Coleofasciculales</taxon>
        <taxon>Coleofasciculaceae</taxon>
        <taxon>Limnofasciculus</taxon>
        <taxon>Limnofasciculus baicalensis</taxon>
    </lineage>
</organism>
<proteinExistence type="predicted"/>
<keyword evidence="1" id="KW-0472">Membrane</keyword>